<organism evidence="3 4">
    <name type="scientific">Actinotalea fermentans</name>
    <dbReference type="NCBI Taxonomy" id="43671"/>
    <lineage>
        <taxon>Bacteria</taxon>
        <taxon>Bacillati</taxon>
        <taxon>Actinomycetota</taxon>
        <taxon>Actinomycetes</taxon>
        <taxon>Micrococcales</taxon>
        <taxon>Cellulomonadaceae</taxon>
        <taxon>Actinotalea</taxon>
    </lineage>
</organism>
<dbReference type="Proteomes" id="UP000321484">
    <property type="component" value="Unassembled WGS sequence"/>
</dbReference>
<evidence type="ECO:0000313" key="4">
    <source>
        <dbReference type="Proteomes" id="UP000321484"/>
    </source>
</evidence>
<name>A0A511YXG3_9CELL</name>
<dbReference type="RefSeq" id="WP_052113415.1">
    <property type="nucleotide sequence ID" value="NZ_BJYK01000004.1"/>
</dbReference>
<dbReference type="AlphaFoldDB" id="A0A511YXG3"/>
<accession>A0A511YXG3</accession>
<dbReference type="PANTHER" id="PTHR39639:SF1">
    <property type="entry name" value="DUF262 DOMAIN-CONTAINING PROTEIN"/>
    <property type="match status" value="1"/>
</dbReference>
<protein>
    <recommendedName>
        <fullName evidence="2">GmrSD restriction endonucleases N-terminal domain-containing protein</fullName>
    </recommendedName>
</protein>
<feature type="region of interest" description="Disordered" evidence="1">
    <location>
        <begin position="1"/>
        <end position="35"/>
    </location>
</feature>
<dbReference type="Pfam" id="PF03235">
    <property type="entry name" value="GmrSD_N"/>
    <property type="match status" value="1"/>
</dbReference>
<keyword evidence="4" id="KW-1185">Reference proteome</keyword>
<reference evidence="3 4" key="1">
    <citation type="submission" date="2019-07" db="EMBL/GenBank/DDBJ databases">
        <title>Whole genome shotgun sequence of Actinotalea fermentans NBRC 105374.</title>
        <authorList>
            <person name="Hosoyama A."/>
            <person name="Uohara A."/>
            <person name="Ohji S."/>
            <person name="Ichikawa N."/>
        </authorList>
    </citation>
    <scope>NUCLEOTIDE SEQUENCE [LARGE SCALE GENOMIC DNA]</scope>
    <source>
        <strain evidence="3 4">NBRC 105374</strain>
    </source>
</reference>
<proteinExistence type="predicted"/>
<dbReference type="InterPro" id="IPR004919">
    <property type="entry name" value="GmrSD_N"/>
</dbReference>
<dbReference type="EMBL" id="BJYK01000004">
    <property type="protein sequence ID" value="GEN79885.1"/>
    <property type="molecule type" value="Genomic_DNA"/>
</dbReference>
<comment type="caution">
    <text evidence="3">The sequence shown here is derived from an EMBL/GenBank/DDBJ whole genome shotgun (WGS) entry which is preliminary data.</text>
</comment>
<evidence type="ECO:0000256" key="1">
    <source>
        <dbReference type="SAM" id="MobiDB-lite"/>
    </source>
</evidence>
<evidence type="ECO:0000259" key="2">
    <source>
        <dbReference type="Pfam" id="PF03235"/>
    </source>
</evidence>
<dbReference type="PANTHER" id="PTHR39639">
    <property type="entry name" value="CHROMOSOME 16, WHOLE GENOME SHOTGUN SEQUENCE"/>
    <property type="match status" value="1"/>
</dbReference>
<evidence type="ECO:0000313" key="3">
    <source>
        <dbReference type="EMBL" id="GEN79885.1"/>
    </source>
</evidence>
<feature type="domain" description="GmrSD restriction endonucleases N-terminal" evidence="2">
    <location>
        <begin position="62"/>
        <end position="204"/>
    </location>
</feature>
<sequence>MADEREDLTEAGTGEPVDIEVDLEESATDLDEEGEEVDPVRFWESRQRELVVSVLNYNLGTLSDLIHSSKIDLSPRYQRRARWDQKRQSALIESFLMNVPVPSVFLNEDDYGKYSVIDGKQRLTAVHNFLRGRLRLNGLKVFSELNGSTVEEIPTPLRNAIETRAALQAIIILRQSDKDVKFEVFKRLNTGGVRLNPQEIRNSTWAGPFNNLVLELSEERAFHDLLNIQRRDRSLIWREMRDAEFVLRYFTFRDTWDTFSGGMQRHMDEFMARRQYADAAVLEEMRQDFLATVSNVQAAFGEHAFQRWVPSSGQWRRQVLAALFDAQMFACRGQEREVLLEKREPILSGMQELFRDAEFLASVDAATNTPSLFKRRITRVRDLIGEQVG</sequence>
<feature type="compositionally biased region" description="Acidic residues" evidence="1">
    <location>
        <begin position="17"/>
        <end position="35"/>
    </location>
</feature>
<gene>
    <name evidence="3" type="ORF">AFE02nite_16190</name>
</gene>